<gene>
    <name evidence="1" type="ORF">Bca52824_072984</name>
</gene>
<accession>A0A8X7U4F4</accession>
<evidence type="ECO:0000313" key="1">
    <source>
        <dbReference type="EMBL" id="KAG2265905.1"/>
    </source>
</evidence>
<protein>
    <submittedName>
        <fullName evidence="1">Uncharacterized protein</fullName>
    </submittedName>
</protein>
<dbReference type="EMBL" id="JAAMPC010000014">
    <property type="protein sequence ID" value="KAG2265905.1"/>
    <property type="molecule type" value="Genomic_DNA"/>
</dbReference>
<reference evidence="1 2" key="1">
    <citation type="submission" date="2020-02" db="EMBL/GenBank/DDBJ databases">
        <authorList>
            <person name="Ma Q."/>
            <person name="Huang Y."/>
            <person name="Song X."/>
            <person name="Pei D."/>
        </authorList>
    </citation>
    <scope>NUCLEOTIDE SEQUENCE [LARGE SCALE GENOMIC DNA]</scope>
    <source>
        <strain evidence="1">Sxm20200214</strain>
        <tissue evidence="1">Leaf</tissue>
    </source>
</reference>
<keyword evidence="2" id="KW-1185">Reference proteome</keyword>
<dbReference type="AlphaFoldDB" id="A0A8X7U4F4"/>
<sequence>MRFFMFFSQVVQFCDVEARDKVTLGSLVNMFCLKNRVSEAQDFLPTKLRADLGNEALDEIKLVVRYVRRVGTSFPSEKTSPAASLKLELSVQTTRRLVGDCDLGDATSSRQNRLIDASTSIDLRPLHESSSLASKSDERLPQ</sequence>
<dbReference type="Proteomes" id="UP000886595">
    <property type="component" value="Unassembled WGS sequence"/>
</dbReference>
<name>A0A8X7U4F4_BRACI</name>
<comment type="caution">
    <text evidence="1">The sequence shown here is derived from an EMBL/GenBank/DDBJ whole genome shotgun (WGS) entry which is preliminary data.</text>
</comment>
<proteinExistence type="predicted"/>
<organism evidence="1 2">
    <name type="scientific">Brassica carinata</name>
    <name type="common">Ethiopian mustard</name>
    <name type="synonym">Abyssinian cabbage</name>
    <dbReference type="NCBI Taxonomy" id="52824"/>
    <lineage>
        <taxon>Eukaryota</taxon>
        <taxon>Viridiplantae</taxon>
        <taxon>Streptophyta</taxon>
        <taxon>Embryophyta</taxon>
        <taxon>Tracheophyta</taxon>
        <taxon>Spermatophyta</taxon>
        <taxon>Magnoliopsida</taxon>
        <taxon>eudicotyledons</taxon>
        <taxon>Gunneridae</taxon>
        <taxon>Pentapetalae</taxon>
        <taxon>rosids</taxon>
        <taxon>malvids</taxon>
        <taxon>Brassicales</taxon>
        <taxon>Brassicaceae</taxon>
        <taxon>Brassiceae</taxon>
        <taxon>Brassica</taxon>
    </lineage>
</organism>
<evidence type="ECO:0000313" key="2">
    <source>
        <dbReference type="Proteomes" id="UP000886595"/>
    </source>
</evidence>